<feature type="region of interest" description="Disordered" evidence="1">
    <location>
        <begin position="640"/>
        <end position="674"/>
    </location>
</feature>
<feature type="region of interest" description="Disordered" evidence="1">
    <location>
        <begin position="880"/>
        <end position="899"/>
    </location>
</feature>
<dbReference type="EMBL" id="JBDFQZ010000004">
    <property type="protein sequence ID" value="KAK9734295.1"/>
    <property type="molecule type" value="Genomic_DNA"/>
</dbReference>
<keyword evidence="2" id="KW-0472">Membrane</keyword>
<dbReference type="GO" id="GO:0030003">
    <property type="term" value="P:intracellular monoatomic cation homeostasis"/>
    <property type="evidence" value="ECO:0007669"/>
    <property type="project" value="TreeGrafter"/>
</dbReference>
<dbReference type="InterPro" id="IPR044202">
    <property type="entry name" value="LETM1/MDM38-like"/>
</dbReference>
<comment type="caution">
    <text evidence="3">The sequence shown here is derived from an EMBL/GenBank/DDBJ whole genome shotgun (WGS) entry which is preliminary data.</text>
</comment>
<dbReference type="Proteomes" id="UP001443914">
    <property type="component" value="Unassembled WGS sequence"/>
</dbReference>
<dbReference type="PANTHER" id="PTHR14009">
    <property type="entry name" value="LEUCINE ZIPPER-EF-HAND CONTAINING TRANSMEMBRANE PROTEIN"/>
    <property type="match status" value="1"/>
</dbReference>
<accession>A0AAW1LIX9</accession>
<feature type="transmembrane region" description="Helical" evidence="2">
    <location>
        <begin position="830"/>
        <end position="853"/>
    </location>
</feature>
<evidence type="ECO:0000313" key="3">
    <source>
        <dbReference type="EMBL" id="KAK9734295.1"/>
    </source>
</evidence>
<dbReference type="GO" id="GO:0005743">
    <property type="term" value="C:mitochondrial inner membrane"/>
    <property type="evidence" value="ECO:0007669"/>
    <property type="project" value="InterPro"/>
</dbReference>
<sequence length="899" mass="100332">MSFELHHHSFLSPSSSTQLLTHKSNKGLSLYRIVDLDKTNCAVFRKTFLRCAKLESGKCRVCCRYSTVRKVNIFPNMFKRAGNIVRSASADDGIKVNGGPEASTSRDFEAMRIRLDQALENEDYNDGLVQSLHDAARGFELSLKEKSSLWKIPWFSAAWLGVDKNAWAKALSYQASVYALLQAAHEVASRGDIGDKEVNVVVQRSLLRLSAPLESVIREKLSDKQPQLFEWFWVEQLPIVVTTFVNHYERDPRFKAATMVANRMPLGSGKASDISLLVLALVCSSVITNLGPAKISCPQLFSMIPDVTGSLMDVLVGLVPIHEAYHTAKEIGLQREFLVHFGPKAAACGATDDCLADEMIFWVDLVQKQLQKAVDREKIWSKLTTSESIEVLERDLAIFGFFVALGRSTRSFLAANGYDKIDEPIEGFIRYLISGCVLYYPQLSSISSYELYVEVVCEELDWLPFYPGFSNTFKRTHGHENKSDSPPNSEAVQKALDVCSRWIQIFVKHSKWVENPSNVKASLFLSKGLDKLGSTMEELGLLKERFSSVKNVRSDALISSFNSREEPDSFDKALENVEEALVKLEMLLQEMHLASSGSGNEQLKAACSDLEKIRKLKKEAEFLEASFRAKAACLQEEKDDESITKNEGSGFTKGKKRGQGAVDSDENNSNPGGLWGFLVRPLMKKPSRESSKVDNLTEDTSFQSSYLSTVDPEKSDSCEIHRFQLLRSELMDLEKSVQRSTNQSESEEDVESVNMVKGTELVPVQKSGSLIEKSLEKLKETSTDVWQGTQLLAIDTAAATGLLRRAIIGDELTDKEKKYLRRNFTDLASVVPIGVLMLLPVTAVGHAAMLAAIQRYVPALIPSTYGSERLDLLRQLEKMKQADTGDAKPEENDEELSQR</sequence>
<evidence type="ECO:0008006" key="5">
    <source>
        <dbReference type="Google" id="ProtNLM"/>
    </source>
</evidence>
<protein>
    <recommendedName>
        <fullName evidence="5">LETM1-like protein</fullName>
    </recommendedName>
</protein>
<evidence type="ECO:0000256" key="1">
    <source>
        <dbReference type="SAM" id="MobiDB-lite"/>
    </source>
</evidence>
<keyword evidence="4" id="KW-1185">Reference proteome</keyword>
<dbReference type="PANTHER" id="PTHR14009:SF9">
    <property type="entry name" value="LETM1-LIKE PROTEIN"/>
    <property type="match status" value="1"/>
</dbReference>
<organism evidence="3 4">
    <name type="scientific">Saponaria officinalis</name>
    <name type="common">Common soapwort</name>
    <name type="synonym">Lychnis saponaria</name>
    <dbReference type="NCBI Taxonomy" id="3572"/>
    <lineage>
        <taxon>Eukaryota</taxon>
        <taxon>Viridiplantae</taxon>
        <taxon>Streptophyta</taxon>
        <taxon>Embryophyta</taxon>
        <taxon>Tracheophyta</taxon>
        <taxon>Spermatophyta</taxon>
        <taxon>Magnoliopsida</taxon>
        <taxon>eudicotyledons</taxon>
        <taxon>Gunneridae</taxon>
        <taxon>Pentapetalae</taxon>
        <taxon>Caryophyllales</taxon>
        <taxon>Caryophyllaceae</taxon>
        <taxon>Caryophylleae</taxon>
        <taxon>Saponaria</taxon>
    </lineage>
</organism>
<dbReference type="AlphaFoldDB" id="A0AAW1LIX9"/>
<evidence type="ECO:0000256" key="2">
    <source>
        <dbReference type="SAM" id="Phobius"/>
    </source>
</evidence>
<keyword evidence="2" id="KW-0812">Transmembrane</keyword>
<proteinExistence type="predicted"/>
<name>A0AAW1LIX9_SAPOF</name>
<reference evidence="3" key="1">
    <citation type="submission" date="2024-03" db="EMBL/GenBank/DDBJ databases">
        <title>WGS assembly of Saponaria officinalis var. Norfolk2.</title>
        <authorList>
            <person name="Jenkins J."/>
            <person name="Shu S."/>
            <person name="Grimwood J."/>
            <person name="Barry K."/>
            <person name="Goodstein D."/>
            <person name="Schmutz J."/>
            <person name="Leebens-Mack J."/>
            <person name="Osbourn A."/>
        </authorList>
    </citation>
    <scope>NUCLEOTIDE SEQUENCE [LARGE SCALE GENOMIC DNA]</scope>
    <source>
        <strain evidence="3">JIC</strain>
    </source>
</reference>
<evidence type="ECO:0000313" key="4">
    <source>
        <dbReference type="Proteomes" id="UP001443914"/>
    </source>
</evidence>
<gene>
    <name evidence="3" type="ORF">RND81_04G129300</name>
</gene>
<keyword evidence="2" id="KW-1133">Transmembrane helix</keyword>